<evidence type="ECO:0000313" key="3">
    <source>
        <dbReference type="Proteomes" id="UP000779233"/>
    </source>
</evidence>
<dbReference type="EMBL" id="CAJZCX010000003">
    <property type="protein sequence ID" value="CAG9471733.1"/>
    <property type="molecule type" value="Genomic_DNA"/>
</dbReference>
<dbReference type="Pfam" id="PF05795">
    <property type="entry name" value="Plasmodium_Vir"/>
    <property type="match status" value="2"/>
</dbReference>
<feature type="region of interest" description="Disordered" evidence="1">
    <location>
        <begin position="233"/>
        <end position="261"/>
    </location>
</feature>
<name>A0A8S4H018_PLAVI</name>
<organism evidence="2 3">
    <name type="scientific">Plasmodium vivax</name>
    <name type="common">malaria parasite P. vivax</name>
    <dbReference type="NCBI Taxonomy" id="5855"/>
    <lineage>
        <taxon>Eukaryota</taxon>
        <taxon>Sar</taxon>
        <taxon>Alveolata</taxon>
        <taxon>Apicomplexa</taxon>
        <taxon>Aconoidasida</taxon>
        <taxon>Haemosporida</taxon>
        <taxon>Plasmodiidae</taxon>
        <taxon>Plasmodium</taxon>
        <taxon>Plasmodium (Plasmodium)</taxon>
    </lineage>
</organism>
<comment type="caution">
    <text evidence="2">The sequence shown here is derived from an EMBL/GenBank/DDBJ whole genome shotgun (WGS) entry which is preliminary data.</text>
</comment>
<dbReference type="AlphaFoldDB" id="A0A8S4H018"/>
<evidence type="ECO:0000313" key="2">
    <source>
        <dbReference type="EMBL" id="CAG9471733.1"/>
    </source>
</evidence>
<accession>A0A8S4H018</accession>
<sequence>MGGSILWEGLDRYLKILSIGLPSEYFYNTLIHNTVGLEKYEIECNSICKGNKFFNNRLCKILLRYLENATKRSQIDYSAYDDCILFNYWIYGELETKYRYNYNNKLIPALGELHRAWNDLLEDISKKSYHDKCIPDFDIPKQYDWKKRKQLYDYCVNYESLKKQSEFYKNNCRHIYSYVKSSAPLYKHFKTNCVSNDENKCPKFYNKCKEYDPDIVLPTLSCYNDLHKEEPTATEKVSSVGPHPELPADGTYSADGSQLQGDNTPPLTKAGDVLLGVVATTMTSGALYKFTPIGRMLRNGFGWNNNMRNLNGADNRLFDYASESFNPYSGGAEEHYIGYHPA</sequence>
<dbReference type="InterPro" id="IPR008780">
    <property type="entry name" value="Plasmodium_Vir"/>
</dbReference>
<protein>
    <submittedName>
        <fullName evidence="2">(malaria parasite P. vivax) hypothetical protein</fullName>
    </submittedName>
</protein>
<dbReference type="VEuPathDB" id="PlasmoDB:PVPAM_050006900"/>
<proteinExistence type="predicted"/>
<gene>
    <name evidence="2" type="ORF">PVW1_140005000</name>
</gene>
<dbReference type="Proteomes" id="UP000779233">
    <property type="component" value="Unassembled WGS sequence"/>
</dbReference>
<evidence type="ECO:0000256" key="1">
    <source>
        <dbReference type="SAM" id="MobiDB-lite"/>
    </source>
</evidence>
<reference evidence="2" key="1">
    <citation type="submission" date="2021-09" db="EMBL/GenBank/DDBJ databases">
        <authorList>
            <consortium name="Pathogen Informatics"/>
        </authorList>
    </citation>
    <scope>NUCLEOTIDE SEQUENCE</scope>
    <source>
        <strain evidence="2">PvW1</strain>
    </source>
</reference>